<keyword evidence="2" id="KW-1185">Reference proteome</keyword>
<dbReference type="InterPro" id="IPR021647">
    <property type="entry name" value="CusF_Ec"/>
</dbReference>
<dbReference type="Pfam" id="PF11604">
    <property type="entry name" value="CusF_Ec"/>
    <property type="match status" value="1"/>
</dbReference>
<comment type="caution">
    <text evidence="1">The sequence shown here is derived from an EMBL/GenBank/DDBJ whole genome shotgun (WGS) entry which is preliminary data.</text>
</comment>
<evidence type="ECO:0000313" key="2">
    <source>
        <dbReference type="Proteomes" id="UP000235916"/>
    </source>
</evidence>
<proteinExistence type="predicted"/>
<accession>A0A2N8L1X5</accession>
<evidence type="ECO:0000313" key="1">
    <source>
        <dbReference type="EMBL" id="PND39718.1"/>
    </source>
</evidence>
<dbReference type="Gene3D" id="2.40.50.320">
    <property type="entry name" value="Copper binding periplasmic protein CusF"/>
    <property type="match status" value="1"/>
</dbReference>
<reference evidence="1 2" key="1">
    <citation type="submission" date="2018-01" db="EMBL/GenBank/DDBJ databases">
        <title>Draft genome sequence of Paucibacter aquatile CR182 isolated from freshwater of the Nakdong River.</title>
        <authorList>
            <person name="Choi A."/>
            <person name="Chung E.J."/>
        </authorList>
    </citation>
    <scope>NUCLEOTIDE SEQUENCE [LARGE SCALE GENOMIC DNA]</scope>
    <source>
        <strain evidence="1 2">CR182</strain>
    </source>
</reference>
<sequence length="90" mass="9662">MDHAAHAPAASVPAAPAPWTLGELRKIDAAGGKITLKHEEIAHLDMPPMTMGFRLRSPSLLEGRKVGERVRFRVEMQSGGLVVTALELAP</sequence>
<protein>
    <submittedName>
        <fullName evidence="1">RND transporter</fullName>
    </submittedName>
</protein>
<dbReference type="OrthoDB" id="9180744at2"/>
<name>A0A2N8L1X5_9BURK</name>
<dbReference type="Proteomes" id="UP000235916">
    <property type="component" value="Unassembled WGS sequence"/>
</dbReference>
<dbReference type="AlphaFoldDB" id="A0A2N8L1X5"/>
<dbReference type="InterPro" id="IPR042230">
    <property type="entry name" value="CusF_sf"/>
</dbReference>
<gene>
    <name evidence="1" type="ORF">C1O66_12435</name>
</gene>
<organism evidence="1 2">
    <name type="scientific">Kinneretia aquatilis</name>
    <dbReference type="NCBI Taxonomy" id="2070761"/>
    <lineage>
        <taxon>Bacteria</taxon>
        <taxon>Pseudomonadati</taxon>
        <taxon>Pseudomonadota</taxon>
        <taxon>Betaproteobacteria</taxon>
        <taxon>Burkholderiales</taxon>
        <taxon>Sphaerotilaceae</taxon>
        <taxon>Roseateles</taxon>
    </lineage>
</organism>
<dbReference type="EMBL" id="POSP01000003">
    <property type="protein sequence ID" value="PND39718.1"/>
    <property type="molecule type" value="Genomic_DNA"/>
</dbReference>